<dbReference type="RefSeq" id="WP_010439825.1">
    <property type="nucleotide sequence ID" value="NZ_AEYW01000006.1"/>
</dbReference>
<comment type="caution">
    <text evidence="1">The sequence shown here is derived from an EMBL/GenBank/DDBJ whole genome shotgun (WGS) entry which is preliminary data.</text>
</comment>
<dbReference type="SUPFAM" id="SSF53474">
    <property type="entry name" value="alpha/beta-Hydrolases"/>
    <property type="match status" value="1"/>
</dbReference>
<dbReference type="AlphaFoldDB" id="A0A497ZM38"/>
<protein>
    <recommendedName>
        <fullName evidence="3">Alpha/beta hydrolase family protein DUF900</fullName>
    </recommendedName>
</protein>
<dbReference type="EMBL" id="RCCT01000001">
    <property type="protein sequence ID" value="RLK10469.1"/>
    <property type="molecule type" value="Genomic_DNA"/>
</dbReference>
<keyword evidence="2" id="KW-1185">Reference proteome</keyword>
<name>A0A497ZM38_9RHOB</name>
<gene>
    <name evidence="1" type="ORF">CLV75_0442</name>
</gene>
<dbReference type="STRING" id="981384.GCA_000192475_03113"/>
<dbReference type="InterPro" id="IPR029058">
    <property type="entry name" value="AB_hydrolase_fold"/>
</dbReference>
<sequence length="286" mass="32394">MPSHKMAVIAIHGMGSQYRPQGQPASTTPTFSKGLKRRVANRIGADMSHVIWHEVVWAQILQGRQKDYLRKINRSLGYDKLREFVVCNLSDAASYRPTPDDGDKIYDAIHKKIENVMGVVKHQVGHDGPVLILAHSLGGHIMSNYIYDMQRHLRQGGSPVHPTHVENMKTVAGIVTFGCNIPIFLFAYPENEIFPIMAPNRELPPALRFTTWWHNYYDRHDVLGFPLGKSAPSYAQLAQSRALKDKPINAGKIFTSWNPFSHNGYWTDRDLYEPVAERIKDILAAV</sequence>
<organism evidence="1 2">
    <name type="scientific">Ruegeria conchae</name>
    <dbReference type="NCBI Taxonomy" id="981384"/>
    <lineage>
        <taxon>Bacteria</taxon>
        <taxon>Pseudomonadati</taxon>
        <taxon>Pseudomonadota</taxon>
        <taxon>Alphaproteobacteria</taxon>
        <taxon>Rhodobacterales</taxon>
        <taxon>Roseobacteraceae</taxon>
        <taxon>Ruegeria</taxon>
    </lineage>
</organism>
<evidence type="ECO:0000313" key="2">
    <source>
        <dbReference type="Proteomes" id="UP000271700"/>
    </source>
</evidence>
<accession>A0A497ZM38</accession>
<reference evidence="1 2" key="1">
    <citation type="submission" date="2018-10" db="EMBL/GenBank/DDBJ databases">
        <title>Genomic Encyclopedia of Archaeal and Bacterial Type Strains, Phase II (KMG-II): from individual species to whole genera.</title>
        <authorList>
            <person name="Goeker M."/>
        </authorList>
    </citation>
    <scope>NUCLEOTIDE SEQUENCE [LARGE SCALE GENOMIC DNA]</scope>
    <source>
        <strain evidence="1 2">DSM 29317</strain>
    </source>
</reference>
<proteinExistence type="predicted"/>
<dbReference type="Proteomes" id="UP000271700">
    <property type="component" value="Unassembled WGS sequence"/>
</dbReference>
<evidence type="ECO:0000313" key="1">
    <source>
        <dbReference type="EMBL" id="RLK10469.1"/>
    </source>
</evidence>
<evidence type="ECO:0008006" key="3">
    <source>
        <dbReference type="Google" id="ProtNLM"/>
    </source>
</evidence>
<dbReference type="OrthoDB" id="70513at2"/>